<gene>
    <name evidence="1" type="ORF">POPTR_008G180200</name>
</gene>
<evidence type="ECO:0000313" key="2">
    <source>
        <dbReference type="Proteomes" id="UP000006729"/>
    </source>
</evidence>
<protein>
    <submittedName>
        <fullName evidence="1">Uncharacterized protein</fullName>
    </submittedName>
</protein>
<name>U5G2L7_POPTR</name>
<dbReference type="HOGENOM" id="CLU_2127539_0_0_1"/>
<feature type="non-terminal residue" evidence="1">
    <location>
        <position position="1"/>
    </location>
</feature>
<organism evidence="1 2">
    <name type="scientific">Populus trichocarpa</name>
    <name type="common">Western balsam poplar</name>
    <name type="synonym">Populus balsamifera subsp. trichocarpa</name>
    <dbReference type="NCBI Taxonomy" id="3694"/>
    <lineage>
        <taxon>Eukaryota</taxon>
        <taxon>Viridiplantae</taxon>
        <taxon>Streptophyta</taxon>
        <taxon>Embryophyta</taxon>
        <taxon>Tracheophyta</taxon>
        <taxon>Spermatophyta</taxon>
        <taxon>Magnoliopsida</taxon>
        <taxon>eudicotyledons</taxon>
        <taxon>Gunneridae</taxon>
        <taxon>Pentapetalae</taxon>
        <taxon>rosids</taxon>
        <taxon>fabids</taxon>
        <taxon>Malpighiales</taxon>
        <taxon>Salicaceae</taxon>
        <taxon>Saliceae</taxon>
        <taxon>Populus</taxon>
    </lineage>
</organism>
<keyword evidence="2" id="KW-1185">Reference proteome</keyword>
<accession>U5G2L7</accession>
<dbReference type="InParanoid" id="U5G2L7"/>
<proteinExistence type="predicted"/>
<dbReference type="Proteomes" id="UP000006729">
    <property type="component" value="Chromosome 8"/>
</dbReference>
<sequence>DLKNQNGALRKQVEDFTSTLAKFTQDRDNLDVLLGGQNKSLNKSGLGFNCVQKQKSNEHVNQSIMYSNFSICNFCNKKGKTNGKGKKRLTSIKAKLKETRSGRIMVEEMCNNDV</sequence>
<reference evidence="1 2" key="1">
    <citation type="journal article" date="2006" name="Science">
        <title>The genome of black cottonwood, Populus trichocarpa (Torr. &amp; Gray).</title>
        <authorList>
            <person name="Tuskan G.A."/>
            <person name="Difazio S."/>
            <person name="Jansson S."/>
            <person name="Bohlmann J."/>
            <person name="Grigoriev I."/>
            <person name="Hellsten U."/>
            <person name="Putnam N."/>
            <person name="Ralph S."/>
            <person name="Rombauts S."/>
            <person name="Salamov A."/>
            <person name="Schein J."/>
            <person name="Sterck L."/>
            <person name="Aerts A."/>
            <person name="Bhalerao R.R."/>
            <person name="Bhalerao R.P."/>
            <person name="Blaudez D."/>
            <person name="Boerjan W."/>
            <person name="Brun A."/>
            <person name="Brunner A."/>
            <person name="Busov V."/>
            <person name="Campbell M."/>
            <person name="Carlson J."/>
            <person name="Chalot M."/>
            <person name="Chapman J."/>
            <person name="Chen G.L."/>
            <person name="Cooper D."/>
            <person name="Coutinho P.M."/>
            <person name="Couturier J."/>
            <person name="Covert S."/>
            <person name="Cronk Q."/>
            <person name="Cunningham R."/>
            <person name="Davis J."/>
            <person name="Degroeve S."/>
            <person name="Dejardin A."/>
            <person name="Depamphilis C."/>
            <person name="Detter J."/>
            <person name="Dirks B."/>
            <person name="Dubchak I."/>
            <person name="Duplessis S."/>
            <person name="Ehlting J."/>
            <person name="Ellis B."/>
            <person name="Gendler K."/>
            <person name="Goodstein D."/>
            <person name="Gribskov M."/>
            <person name="Grimwood J."/>
            <person name="Groover A."/>
            <person name="Gunter L."/>
            <person name="Hamberger B."/>
            <person name="Heinze B."/>
            <person name="Helariutta Y."/>
            <person name="Henrissat B."/>
            <person name="Holligan D."/>
            <person name="Holt R."/>
            <person name="Huang W."/>
            <person name="Islam-Faridi N."/>
            <person name="Jones S."/>
            <person name="Jones-Rhoades M."/>
            <person name="Jorgensen R."/>
            <person name="Joshi C."/>
            <person name="Kangasjarvi J."/>
            <person name="Karlsson J."/>
            <person name="Kelleher C."/>
            <person name="Kirkpatrick R."/>
            <person name="Kirst M."/>
            <person name="Kohler A."/>
            <person name="Kalluri U."/>
            <person name="Larimer F."/>
            <person name="Leebens-Mack J."/>
            <person name="Leple J.C."/>
            <person name="Locascio P."/>
            <person name="Lou Y."/>
            <person name="Lucas S."/>
            <person name="Martin F."/>
            <person name="Montanini B."/>
            <person name="Napoli C."/>
            <person name="Nelson D.R."/>
            <person name="Nelson C."/>
            <person name="Nieminen K."/>
            <person name="Nilsson O."/>
            <person name="Pereda V."/>
            <person name="Peter G."/>
            <person name="Philippe R."/>
            <person name="Pilate G."/>
            <person name="Poliakov A."/>
            <person name="Razumovskaya J."/>
            <person name="Richardson P."/>
            <person name="Rinaldi C."/>
            <person name="Ritland K."/>
            <person name="Rouze P."/>
            <person name="Ryaboy D."/>
            <person name="Schmutz J."/>
            <person name="Schrader J."/>
            <person name="Segerman B."/>
            <person name="Shin H."/>
            <person name="Siddiqui A."/>
            <person name="Sterky F."/>
            <person name="Terry A."/>
            <person name="Tsai C.J."/>
            <person name="Uberbacher E."/>
            <person name="Unneberg P."/>
            <person name="Vahala J."/>
            <person name="Wall K."/>
            <person name="Wessler S."/>
            <person name="Yang G."/>
            <person name="Yin T."/>
            <person name="Douglas C."/>
            <person name="Marra M."/>
            <person name="Sandberg G."/>
            <person name="Van de Peer Y."/>
            <person name="Rokhsar D."/>
        </authorList>
    </citation>
    <scope>NUCLEOTIDE SEQUENCE [LARGE SCALE GENOMIC DNA]</scope>
    <source>
        <strain evidence="2">cv. Nisqually</strain>
    </source>
</reference>
<dbReference type="EMBL" id="CM009297">
    <property type="protein sequence ID" value="PNT25326.1"/>
    <property type="molecule type" value="Genomic_DNA"/>
</dbReference>
<evidence type="ECO:0000313" key="1">
    <source>
        <dbReference type="EMBL" id="PNT25326.1"/>
    </source>
</evidence>
<dbReference type="AlphaFoldDB" id="U5G2L7"/>